<dbReference type="GO" id="GO:0120147">
    <property type="term" value="F:formylglycine-generating oxidase activity"/>
    <property type="evidence" value="ECO:0007669"/>
    <property type="project" value="TreeGrafter"/>
</dbReference>
<dbReference type="EMBL" id="APJX01000002">
    <property type="protein sequence ID" value="EMS80352.1"/>
    <property type="molecule type" value="Genomic_DNA"/>
</dbReference>
<accession>S0G6G8</accession>
<evidence type="ECO:0000313" key="2">
    <source>
        <dbReference type="EMBL" id="EMS80352.1"/>
    </source>
</evidence>
<evidence type="ECO:0000259" key="1">
    <source>
        <dbReference type="Pfam" id="PF03781"/>
    </source>
</evidence>
<keyword evidence="3" id="KW-1185">Reference proteome</keyword>
<dbReference type="InterPro" id="IPR051043">
    <property type="entry name" value="Sulfatase_Mod_Factor_Kinase"/>
</dbReference>
<proteinExistence type="predicted"/>
<dbReference type="Proteomes" id="UP000014216">
    <property type="component" value="Unassembled WGS sequence"/>
</dbReference>
<dbReference type="AlphaFoldDB" id="S0G6G8"/>
<dbReference type="PANTHER" id="PTHR23150:SF19">
    <property type="entry name" value="FORMYLGLYCINE-GENERATING ENZYME"/>
    <property type="match status" value="1"/>
</dbReference>
<dbReference type="PANTHER" id="PTHR23150">
    <property type="entry name" value="SULFATASE MODIFYING FACTOR 1, 2"/>
    <property type="match status" value="1"/>
</dbReference>
<gene>
    <name evidence="2" type="ORF">Dpo_2c00400</name>
</gene>
<dbReference type="InterPro" id="IPR005532">
    <property type="entry name" value="SUMF_dom"/>
</dbReference>
<dbReference type="Pfam" id="PF03781">
    <property type="entry name" value="FGE-sulfatase"/>
    <property type="match status" value="1"/>
</dbReference>
<dbReference type="InterPro" id="IPR016187">
    <property type="entry name" value="CTDL_fold"/>
</dbReference>
<feature type="domain" description="Sulfatase-modifying factor enzyme-like" evidence="1">
    <location>
        <begin position="51"/>
        <end position="282"/>
    </location>
</feature>
<name>S0G6G8_9BACT</name>
<sequence>MENNLNRQFVPFDGIIPVKWWSWFLFFCLICVIQAAEGQEKQITNHLGMTFIRVAPGTFLMGSPETEEHRTSNETQHQIHIRKPFYLQETEVTLEQWRAVMGNSWFIRREGTARTPVTRVSFYDVQKFIRKLNKKGSAQYRLPSEAEWEYACRAGTTTAYSWGNEIDCSKGMYANNQKKLCDCCDYYRSVGLPVNGPAPVGSFAPNPWGFYDMHGNVWEWCADVYTDDIRTPGVNTYDLFSSRPRVRRGGSWYKYGQFLRSANRTYAHPGARFQTTGFRLVRETD</sequence>
<reference evidence="2 3" key="1">
    <citation type="journal article" date="2013" name="Genome Announc.">
        <title>Draft Genome Sequence of Desulfotignum phosphitoxidans DSM 13687 Strain FiPS-3.</title>
        <authorList>
            <person name="Poehlein A."/>
            <person name="Daniel R."/>
            <person name="Simeonova D.D."/>
        </authorList>
    </citation>
    <scope>NUCLEOTIDE SEQUENCE [LARGE SCALE GENOMIC DNA]</scope>
    <source>
        <strain evidence="2 3">DSM 13687</strain>
    </source>
</reference>
<dbReference type="OrthoDB" id="9768004at2"/>
<evidence type="ECO:0000313" key="3">
    <source>
        <dbReference type="Proteomes" id="UP000014216"/>
    </source>
</evidence>
<dbReference type="RefSeq" id="WP_006964586.1">
    <property type="nucleotide sequence ID" value="NZ_APJX01000002.1"/>
</dbReference>
<dbReference type="Gene3D" id="3.90.1580.10">
    <property type="entry name" value="paralog of FGE (formylglycine-generating enzyme)"/>
    <property type="match status" value="1"/>
</dbReference>
<dbReference type="PATRIC" id="fig|1286635.3.peg.1001"/>
<dbReference type="InterPro" id="IPR042095">
    <property type="entry name" value="SUMF_sf"/>
</dbReference>
<dbReference type="SUPFAM" id="SSF56436">
    <property type="entry name" value="C-type lectin-like"/>
    <property type="match status" value="1"/>
</dbReference>
<protein>
    <recommendedName>
        <fullName evidence="1">Sulfatase-modifying factor enzyme-like domain-containing protein</fullName>
    </recommendedName>
</protein>
<comment type="caution">
    <text evidence="2">The sequence shown here is derived from an EMBL/GenBank/DDBJ whole genome shotgun (WGS) entry which is preliminary data.</text>
</comment>
<organism evidence="2 3">
    <name type="scientific">Desulfotignum phosphitoxidans DSM 13687</name>
    <dbReference type="NCBI Taxonomy" id="1286635"/>
    <lineage>
        <taxon>Bacteria</taxon>
        <taxon>Pseudomonadati</taxon>
        <taxon>Thermodesulfobacteriota</taxon>
        <taxon>Desulfobacteria</taxon>
        <taxon>Desulfobacterales</taxon>
        <taxon>Desulfobacteraceae</taxon>
        <taxon>Desulfotignum</taxon>
    </lineage>
</organism>